<reference evidence="1 2" key="1">
    <citation type="submission" date="2023-02" db="EMBL/GenBank/DDBJ databases">
        <title>LHISI_Scaffold_Assembly.</title>
        <authorList>
            <person name="Stuart O.P."/>
            <person name="Cleave R."/>
            <person name="Magrath M.J.L."/>
            <person name="Mikheyev A.S."/>
        </authorList>
    </citation>
    <scope>NUCLEOTIDE SEQUENCE [LARGE SCALE GENOMIC DNA]</scope>
    <source>
        <strain evidence="1">Daus_M_001</strain>
        <tissue evidence="1">Leg muscle</tissue>
    </source>
</reference>
<dbReference type="EMBL" id="JARBHB010000004">
    <property type="protein sequence ID" value="KAJ8884974.1"/>
    <property type="molecule type" value="Genomic_DNA"/>
</dbReference>
<keyword evidence="2" id="KW-1185">Reference proteome</keyword>
<gene>
    <name evidence="1" type="ORF">PR048_011170</name>
</gene>
<evidence type="ECO:0000313" key="2">
    <source>
        <dbReference type="Proteomes" id="UP001159363"/>
    </source>
</evidence>
<dbReference type="Proteomes" id="UP001159363">
    <property type="component" value="Chromosome X"/>
</dbReference>
<protein>
    <submittedName>
        <fullName evidence="1">Uncharacterized protein</fullName>
    </submittedName>
</protein>
<proteinExistence type="predicted"/>
<accession>A0ABQ9HKU2</accession>
<comment type="caution">
    <text evidence="1">The sequence shown here is derived from an EMBL/GenBank/DDBJ whole genome shotgun (WGS) entry which is preliminary data.</text>
</comment>
<name>A0ABQ9HKU2_9NEOP</name>
<evidence type="ECO:0000313" key="1">
    <source>
        <dbReference type="EMBL" id="KAJ8884974.1"/>
    </source>
</evidence>
<sequence>MFQLYSVRIIIIPGITQIVQASPKEATKSFKTVNFRIKCDNYKLVHVTSNDQLRGTMEALHFKEDHDSLSSKIKKHNTDLDNLYDATNDMEQNSKNNDTEIKGILKPDDENCKAIVKKIGQFVACTITDEALDGCHRLRQPRNLILTPAIVECFVRR</sequence>
<organism evidence="1 2">
    <name type="scientific">Dryococelus australis</name>
    <dbReference type="NCBI Taxonomy" id="614101"/>
    <lineage>
        <taxon>Eukaryota</taxon>
        <taxon>Metazoa</taxon>
        <taxon>Ecdysozoa</taxon>
        <taxon>Arthropoda</taxon>
        <taxon>Hexapoda</taxon>
        <taxon>Insecta</taxon>
        <taxon>Pterygota</taxon>
        <taxon>Neoptera</taxon>
        <taxon>Polyneoptera</taxon>
        <taxon>Phasmatodea</taxon>
        <taxon>Verophasmatodea</taxon>
        <taxon>Anareolatae</taxon>
        <taxon>Phasmatidae</taxon>
        <taxon>Eurycanthinae</taxon>
        <taxon>Dryococelus</taxon>
    </lineage>
</organism>